<evidence type="ECO:0008006" key="4">
    <source>
        <dbReference type="Google" id="ProtNLM"/>
    </source>
</evidence>
<dbReference type="AlphaFoldDB" id="A0A167PDQ3"/>
<evidence type="ECO:0000313" key="2">
    <source>
        <dbReference type="EMBL" id="KZN70411.1"/>
    </source>
</evidence>
<sequence length="183" mass="20269">MKIKAILICLSMGMSANLAANSVSYNATECVQRYVNPGEETLKYRHRSSSSIENATAQDIYVYCPLNLQQNTQIESVHAYFNLASKHPSANAACTLEIKGMANPSVRLSTTSGTFERASRLTMRPAEDYEARLAAYQSSYQNTWGEDVSAHLNCIIPRVSDEAINGPYGYTRMVGYVINYTSL</sequence>
<dbReference type="EMBL" id="AUXX01000001">
    <property type="protein sequence ID" value="KZN70411.1"/>
    <property type="molecule type" value="Genomic_DNA"/>
</dbReference>
<feature type="signal peptide" evidence="1">
    <location>
        <begin position="1"/>
        <end position="19"/>
    </location>
</feature>
<comment type="caution">
    <text evidence="2">The sequence shown here is derived from an EMBL/GenBank/DDBJ whole genome shotgun (WGS) entry which is preliminary data.</text>
</comment>
<feature type="chain" id="PRO_5007891106" description="Spore coat protein U domain-containing protein" evidence="1">
    <location>
        <begin position="20"/>
        <end position="183"/>
    </location>
</feature>
<keyword evidence="1" id="KW-0732">Signal</keyword>
<evidence type="ECO:0000256" key="1">
    <source>
        <dbReference type="SAM" id="SignalP"/>
    </source>
</evidence>
<name>A0A167PDQ3_9GAMM</name>
<dbReference type="PATRIC" id="fig|1365257.3.peg.97"/>
<organism evidence="2 3">
    <name type="scientific">Pseudoalteromonas luteoviolacea S4060-1</name>
    <dbReference type="NCBI Taxonomy" id="1365257"/>
    <lineage>
        <taxon>Bacteria</taxon>
        <taxon>Pseudomonadati</taxon>
        <taxon>Pseudomonadota</taxon>
        <taxon>Gammaproteobacteria</taxon>
        <taxon>Alteromonadales</taxon>
        <taxon>Pseudoalteromonadaceae</taxon>
        <taxon>Pseudoalteromonas</taxon>
    </lineage>
</organism>
<accession>A0A167PDQ3</accession>
<protein>
    <recommendedName>
        <fullName evidence="4">Spore coat protein U domain-containing protein</fullName>
    </recommendedName>
</protein>
<dbReference type="RefSeq" id="WP_063379547.1">
    <property type="nucleotide sequence ID" value="NZ_AUXX01000001.1"/>
</dbReference>
<dbReference type="Proteomes" id="UP000076661">
    <property type="component" value="Unassembled WGS sequence"/>
</dbReference>
<gene>
    <name evidence="2" type="ORF">N478_00475</name>
</gene>
<proteinExistence type="predicted"/>
<reference evidence="2 3" key="1">
    <citation type="submission" date="2013-07" db="EMBL/GenBank/DDBJ databases">
        <title>Comparative Genomic and Metabolomic Analysis of Twelve Strains of Pseudoalteromonas luteoviolacea.</title>
        <authorList>
            <person name="Vynne N.G."/>
            <person name="Mansson M."/>
            <person name="Gram L."/>
        </authorList>
    </citation>
    <scope>NUCLEOTIDE SEQUENCE [LARGE SCALE GENOMIC DNA]</scope>
    <source>
        <strain evidence="2 3">S4060-1</strain>
    </source>
</reference>
<evidence type="ECO:0000313" key="3">
    <source>
        <dbReference type="Proteomes" id="UP000076661"/>
    </source>
</evidence>